<dbReference type="STRING" id="1237149.C900_03170"/>
<dbReference type="Proteomes" id="UP000011135">
    <property type="component" value="Unassembled WGS sequence"/>
</dbReference>
<evidence type="ECO:0000259" key="1">
    <source>
        <dbReference type="PROSITE" id="PS51186"/>
    </source>
</evidence>
<dbReference type="RefSeq" id="WP_009580527.1">
    <property type="nucleotide sequence ID" value="NZ_AMZN01000046.1"/>
</dbReference>
<dbReference type="eggNOG" id="COG1670">
    <property type="taxonomic scope" value="Bacteria"/>
</dbReference>
<protein>
    <submittedName>
        <fullName evidence="2">GNAT family acetyltransferase</fullName>
    </submittedName>
</protein>
<proteinExistence type="predicted"/>
<keyword evidence="3" id="KW-1185">Reference proteome</keyword>
<dbReference type="OrthoDB" id="9811523at2"/>
<dbReference type="InterPro" id="IPR051531">
    <property type="entry name" value="N-acetyltransferase"/>
</dbReference>
<organism evidence="2 3">
    <name type="scientific">Fulvivirga imtechensis AK7</name>
    <dbReference type="NCBI Taxonomy" id="1237149"/>
    <lineage>
        <taxon>Bacteria</taxon>
        <taxon>Pseudomonadati</taxon>
        <taxon>Bacteroidota</taxon>
        <taxon>Cytophagia</taxon>
        <taxon>Cytophagales</taxon>
        <taxon>Fulvivirgaceae</taxon>
        <taxon>Fulvivirga</taxon>
    </lineage>
</organism>
<dbReference type="PROSITE" id="PS51186">
    <property type="entry name" value="GNAT"/>
    <property type="match status" value="1"/>
</dbReference>
<reference evidence="2 3" key="1">
    <citation type="submission" date="2012-12" db="EMBL/GenBank/DDBJ databases">
        <title>Genome assembly of Fulvivirga imtechensis AK7.</title>
        <authorList>
            <person name="Nupur N."/>
            <person name="Khatri I."/>
            <person name="Kumar R."/>
            <person name="Subramanian S."/>
            <person name="Pinnaka A."/>
        </authorList>
    </citation>
    <scope>NUCLEOTIDE SEQUENCE [LARGE SCALE GENOMIC DNA]</scope>
    <source>
        <strain evidence="2 3">AK7</strain>
    </source>
</reference>
<keyword evidence="2" id="KW-0808">Transferase</keyword>
<name>L8JQB0_9BACT</name>
<dbReference type="SUPFAM" id="SSF55729">
    <property type="entry name" value="Acyl-CoA N-acyltransferases (Nat)"/>
    <property type="match status" value="1"/>
</dbReference>
<dbReference type="Gene3D" id="3.40.630.30">
    <property type="match status" value="1"/>
</dbReference>
<gene>
    <name evidence="2" type="ORF">C900_03170</name>
</gene>
<dbReference type="InterPro" id="IPR000182">
    <property type="entry name" value="GNAT_dom"/>
</dbReference>
<comment type="caution">
    <text evidence="2">The sequence shown here is derived from an EMBL/GenBank/DDBJ whole genome shotgun (WGS) entry which is preliminary data.</text>
</comment>
<dbReference type="CDD" id="cd04301">
    <property type="entry name" value="NAT_SF"/>
    <property type="match status" value="1"/>
</dbReference>
<dbReference type="PANTHER" id="PTHR43792:SF1">
    <property type="entry name" value="N-ACETYLTRANSFERASE DOMAIN-CONTAINING PROTEIN"/>
    <property type="match status" value="1"/>
</dbReference>
<sequence>MKPGLVPFPEITTPRLLLRKPTEEDGEAVLFLRSDKEVNKYIKRAKAGSLEDARAFLKRIIRGIENGENFYWGITLKETPELIGSICLWNFSVDKRKAEIGYELDPKYQHQGIMKEALQAVLDFGFGILTLVEIEAYTHYKNKASLTLLEKNGFSLICEKKDPDNEDNMVLAISRPM</sequence>
<dbReference type="InterPro" id="IPR016181">
    <property type="entry name" value="Acyl_CoA_acyltransferase"/>
</dbReference>
<evidence type="ECO:0000313" key="2">
    <source>
        <dbReference type="EMBL" id="ELR71040.1"/>
    </source>
</evidence>
<dbReference type="Pfam" id="PF13302">
    <property type="entry name" value="Acetyltransf_3"/>
    <property type="match status" value="1"/>
</dbReference>
<dbReference type="EMBL" id="AMZN01000046">
    <property type="protein sequence ID" value="ELR71040.1"/>
    <property type="molecule type" value="Genomic_DNA"/>
</dbReference>
<dbReference type="PANTHER" id="PTHR43792">
    <property type="entry name" value="GNAT FAMILY, PUTATIVE (AFU_ORTHOLOGUE AFUA_3G00765)-RELATED-RELATED"/>
    <property type="match status" value="1"/>
</dbReference>
<evidence type="ECO:0000313" key="3">
    <source>
        <dbReference type="Proteomes" id="UP000011135"/>
    </source>
</evidence>
<dbReference type="AlphaFoldDB" id="L8JQB0"/>
<accession>L8JQB0</accession>
<dbReference type="GO" id="GO:0016747">
    <property type="term" value="F:acyltransferase activity, transferring groups other than amino-acyl groups"/>
    <property type="evidence" value="ECO:0007669"/>
    <property type="project" value="InterPro"/>
</dbReference>
<feature type="domain" description="N-acetyltransferase" evidence="1">
    <location>
        <begin position="16"/>
        <end position="176"/>
    </location>
</feature>